<gene>
    <name evidence="1" type="ORF">KR76_01870</name>
</gene>
<protein>
    <submittedName>
        <fullName evidence="1">Uncharacterized protein</fullName>
    </submittedName>
</protein>
<name>A0A0A1DH21_NOCSI</name>
<dbReference type="Proteomes" id="UP000030300">
    <property type="component" value="Chromosome"/>
</dbReference>
<evidence type="ECO:0000313" key="2">
    <source>
        <dbReference type="Proteomes" id="UP000030300"/>
    </source>
</evidence>
<accession>A0A0A1DH21</accession>
<proteinExistence type="predicted"/>
<organism evidence="1 2">
    <name type="scientific">Nocardioides simplex</name>
    <name type="common">Arthrobacter simplex</name>
    <dbReference type="NCBI Taxonomy" id="2045"/>
    <lineage>
        <taxon>Bacteria</taxon>
        <taxon>Bacillati</taxon>
        <taxon>Actinomycetota</taxon>
        <taxon>Actinomycetes</taxon>
        <taxon>Propionibacteriales</taxon>
        <taxon>Nocardioidaceae</taxon>
        <taxon>Pimelobacter</taxon>
    </lineage>
</organism>
<reference evidence="1 2" key="1">
    <citation type="journal article" date="2015" name="Genome Announc.">
        <title>Complete Genome Sequence of Steroid-Transforming Nocardioides simplex VKM Ac-2033D.</title>
        <authorList>
            <person name="Shtratnikova V.Y."/>
            <person name="Schelkunov M.I."/>
            <person name="Pekov Y.A."/>
            <person name="Fokina V.V."/>
            <person name="Logacheva M.D."/>
            <person name="Sokolov S.L."/>
            <person name="Bragin E.Y."/>
            <person name="Ashapkin V.V."/>
            <person name="Donova M.V."/>
        </authorList>
    </citation>
    <scope>NUCLEOTIDE SEQUENCE [LARGE SCALE GENOMIC DNA]</scope>
    <source>
        <strain evidence="1 2">VKM Ac-2033D</strain>
    </source>
</reference>
<dbReference type="STRING" id="2045.KR76_01870"/>
<dbReference type="KEGG" id="psim:KR76_01870"/>
<dbReference type="HOGENOM" id="CLU_1904556_0_0_11"/>
<sequence length="133" mass="14065">MEALDEDPDAFEVTAEHLADAHLDGITEDQARASLKRLVIGGYLEEPSLRNRLASWTPGESVVGYSERALRAVGTWPTTEVALERLVAALTEAAEQADDPEVKSSLKSVAKWIGSTATNVGASIAATVITGGM</sequence>
<evidence type="ECO:0000313" key="1">
    <source>
        <dbReference type="EMBL" id="AIY15828.2"/>
    </source>
</evidence>
<keyword evidence="2" id="KW-1185">Reference proteome</keyword>
<dbReference type="AlphaFoldDB" id="A0A0A1DH21"/>
<dbReference type="EMBL" id="CP009896">
    <property type="protein sequence ID" value="AIY15828.2"/>
    <property type="molecule type" value="Genomic_DNA"/>
</dbReference>